<evidence type="ECO:0000313" key="1">
    <source>
        <dbReference type="EMBL" id="QDI02805.1"/>
    </source>
</evidence>
<proteinExistence type="predicted"/>
<dbReference type="EMBL" id="CP038228">
    <property type="protein sequence ID" value="QDI02805.1"/>
    <property type="molecule type" value="Genomic_DNA"/>
</dbReference>
<reference evidence="1 2" key="1">
    <citation type="submission" date="2019-03" db="EMBL/GenBank/DDBJ databases">
        <title>Tal1 in Xanthomonas translucens pv. cerealis Contributes to Virulence in Bacterial Leaf Streak of Wheat.</title>
        <authorList>
            <person name="Shah S.M.A."/>
            <person name="Haq F."/>
            <person name="Ma W."/>
            <person name="Xu X."/>
            <person name="Wang S."/>
            <person name="Xu Z."/>
            <person name="Zou L."/>
            <person name="Zhu B."/>
            <person name="Chen G."/>
        </authorList>
    </citation>
    <scope>NUCLEOTIDE SEQUENCE [LARGE SCALE GENOMIC DNA]</scope>
    <source>
        <strain evidence="1 2">01</strain>
    </source>
</reference>
<gene>
    <name evidence="1" type="ORF">E4A48_03025</name>
</gene>
<dbReference type="RefSeq" id="WP_141696255.1">
    <property type="nucleotide sequence ID" value="NZ_CM003052.1"/>
</dbReference>
<organism evidence="1 2">
    <name type="scientific">Xanthomonas cerealis pv. cerealis</name>
    <dbReference type="NCBI Taxonomy" id="152263"/>
    <lineage>
        <taxon>Bacteria</taxon>
        <taxon>Pseudomonadati</taxon>
        <taxon>Pseudomonadota</taxon>
        <taxon>Gammaproteobacteria</taxon>
        <taxon>Lysobacterales</taxon>
        <taxon>Lysobacteraceae</taxon>
        <taxon>Xanthomonas</taxon>
        <taxon>Xanthomonas translucens group</taxon>
        <taxon>Xanthomonas cerealis</taxon>
    </lineage>
</organism>
<name>A0A514EA18_9XANT</name>
<accession>A0A514EA18</accession>
<protein>
    <submittedName>
        <fullName evidence="1">Uncharacterized protein</fullName>
    </submittedName>
</protein>
<dbReference type="AlphaFoldDB" id="A0A514EA18"/>
<keyword evidence="2" id="KW-1185">Reference proteome</keyword>
<sequence length="68" mass="6675">MALSFAAIAGTISINAGTAPYNTVAAAQGISADDMGELRIAALTALVGMYRTVNGTGSVGIGDQVSVT</sequence>
<evidence type="ECO:0000313" key="2">
    <source>
        <dbReference type="Proteomes" id="UP000319349"/>
    </source>
</evidence>
<dbReference type="Proteomes" id="UP000319349">
    <property type="component" value="Chromosome"/>
</dbReference>